<evidence type="ECO:0000259" key="3">
    <source>
        <dbReference type="Pfam" id="PF13091"/>
    </source>
</evidence>
<dbReference type="Pfam" id="PF13091">
    <property type="entry name" value="PLDc_2"/>
    <property type="match status" value="1"/>
</dbReference>
<feature type="region of interest" description="Disordered" evidence="1">
    <location>
        <begin position="279"/>
        <end position="439"/>
    </location>
</feature>
<feature type="compositionally biased region" description="Low complexity" evidence="1">
    <location>
        <begin position="329"/>
        <end position="341"/>
    </location>
</feature>
<dbReference type="SUPFAM" id="SSF56024">
    <property type="entry name" value="Phospholipase D/nuclease"/>
    <property type="match status" value="1"/>
</dbReference>
<evidence type="ECO:0000313" key="5">
    <source>
        <dbReference type="Proteomes" id="UP000309128"/>
    </source>
</evidence>
<keyword evidence="5" id="KW-1185">Reference proteome</keyword>
<dbReference type="Pfam" id="PF06527">
    <property type="entry name" value="TniQ"/>
    <property type="match status" value="1"/>
</dbReference>
<proteinExistence type="predicted"/>
<feature type="domain" description="Phospholipase D-like" evidence="3">
    <location>
        <begin position="87"/>
        <end position="220"/>
    </location>
</feature>
<feature type="compositionally biased region" description="Low complexity" evidence="1">
    <location>
        <begin position="288"/>
        <end position="298"/>
    </location>
</feature>
<gene>
    <name evidence="4" type="ORF">ETD86_18860</name>
</gene>
<dbReference type="Gene3D" id="3.30.870.10">
    <property type="entry name" value="Endonuclease Chain A"/>
    <property type="match status" value="1"/>
</dbReference>
<protein>
    <submittedName>
        <fullName evidence="4">Uncharacterized protein</fullName>
    </submittedName>
</protein>
<evidence type="ECO:0000259" key="2">
    <source>
        <dbReference type="Pfam" id="PF06527"/>
    </source>
</evidence>
<dbReference type="OrthoDB" id="4813139at2"/>
<comment type="caution">
    <text evidence="4">The sequence shown here is derived from an EMBL/GenBank/DDBJ whole genome shotgun (WGS) entry which is preliminary data.</text>
</comment>
<feature type="compositionally biased region" description="Basic residues" evidence="1">
    <location>
        <begin position="378"/>
        <end position="401"/>
    </location>
</feature>
<evidence type="ECO:0000256" key="1">
    <source>
        <dbReference type="SAM" id="MobiDB-lite"/>
    </source>
</evidence>
<dbReference type="AlphaFoldDB" id="A0A5S4FIA1"/>
<organism evidence="4 5">
    <name type="scientific">Nonomuraea turkmeniaca</name>
    <dbReference type="NCBI Taxonomy" id="103838"/>
    <lineage>
        <taxon>Bacteria</taxon>
        <taxon>Bacillati</taxon>
        <taxon>Actinomycetota</taxon>
        <taxon>Actinomycetes</taxon>
        <taxon>Streptosporangiales</taxon>
        <taxon>Streptosporangiaceae</taxon>
        <taxon>Nonomuraea</taxon>
    </lineage>
</organism>
<name>A0A5S4FIA1_9ACTN</name>
<accession>A0A5S4FIA1</accession>
<feature type="domain" description="TniQ" evidence="2">
    <location>
        <begin position="441"/>
        <end position="608"/>
    </location>
</feature>
<dbReference type="Proteomes" id="UP000309128">
    <property type="component" value="Unassembled WGS sequence"/>
</dbReference>
<dbReference type="InterPro" id="IPR009492">
    <property type="entry name" value="TniQ"/>
</dbReference>
<sequence length="752" mass="82196">MRGENDAVRLARQVQIVNRVTDLIGDLVPEAAAPEEMVEAAEELLGIARSRDTASQARFPARPVVPLTGSALLVNGRGQPEIGHELKRELASAHHVDLLCAFVKWNGVRVLAEAIEGFLARGGRLRVVTTTYIGATDRLALDRLATMGAEIRVSYDTRMTRLHAKAWLFHRNNGLSTAYVGSSNLSRTALSHGLEWNVRLAQAEQPHLIDTFSATFDDYWSDPSFETYDPAQDAERLDRALSAERTGSRAVVLDFAHVDVRPYSYQREILDELAGDRRTAQRAGRARGGAPRVPQPAAFPGQRSEDPAGRSRHPGRLPGDPLRRPAGEPVRPLRPAALAARPRGEHAAGQLRRRLPASPPLPPGHPGDDRVPADPQRGHHRGAGRAAHRGRRRGDRARRGGHQPAHPAPGLLRRPDRAAPQVRTRAGMTHTDLPDGLRRWPVHPEPGPGEALTSWLGRLAGLYRLSVEQLLTHNLGAASAQFDRGADLDYQTPTIIVHALAARTGVTVNRLRPMTITGCVPWLAATLNPVDGQKAFSAYVRQDSVLLPPGQAGYHVVNRWVPWLPARSRPWRTARRVCPTCSIDPSRGVVLLAALPLMLSCAEHGCRLESIHEVRRAHRYGESMTPRPVPDAVAALDRLTFEGIATAAVTLPSRTVHVGVWLRLLRTLLDEVSMVDSRAGPGLAALLHQIWDAANLPFRAGLSFWRPYERLSPPRQEAMLQAAATAVQLAANGRIIPGGTLGSALQPAPQRW</sequence>
<reference evidence="4 5" key="1">
    <citation type="submission" date="2019-05" db="EMBL/GenBank/DDBJ databases">
        <title>Draft genome sequence of Nonomuraea turkmeniaca DSM 43926.</title>
        <authorList>
            <person name="Saricaoglu S."/>
            <person name="Isik K."/>
        </authorList>
    </citation>
    <scope>NUCLEOTIDE SEQUENCE [LARGE SCALE GENOMIC DNA]</scope>
    <source>
        <strain evidence="4 5">DSM 43926</strain>
    </source>
</reference>
<dbReference type="EMBL" id="VCKY01000058">
    <property type="protein sequence ID" value="TMR20239.1"/>
    <property type="molecule type" value="Genomic_DNA"/>
</dbReference>
<evidence type="ECO:0000313" key="4">
    <source>
        <dbReference type="EMBL" id="TMR20239.1"/>
    </source>
</evidence>
<dbReference type="InterPro" id="IPR025202">
    <property type="entry name" value="PLD-like_dom"/>
</dbReference>